<keyword evidence="4" id="KW-1185">Reference proteome</keyword>
<dbReference type="EMBL" id="MU858064">
    <property type="protein sequence ID" value="KAK4216945.1"/>
    <property type="molecule type" value="Genomic_DNA"/>
</dbReference>
<dbReference type="AlphaFoldDB" id="A0AAN6YE47"/>
<reference evidence="3" key="1">
    <citation type="journal article" date="2023" name="Mol. Phylogenet. Evol.">
        <title>Genome-scale phylogeny and comparative genomics of the fungal order Sordariales.</title>
        <authorList>
            <person name="Hensen N."/>
            <person name="Bonometti L."/>
            <person name="Westerberg I."/>
            <person name="Brannstrom I.O."/>
            <person name="Guillou S."/>
            <person name="Cros-Aarteil S."/>
            <person name="Calhoun S."/>
            <person name="Haridas S."/>
            <person name="Kuo A."/>
            <person name="Mondo S."/>
            <person name="Pangilinan J."/>
            <person name="Riley R."/>
            <person name="LaButti K."/>
            <person name="Andreopoulos B."/>
            <person name="Lipzen A."/>
            <person name="Chen C."/>
            <person name="Yan M."/>
            <person name="Daum C."/>
            <person name="Ng V."/>
            <person name="Clum A."/>
            <person name="Steindorff A."/>
            <person name="Ohm R.A."/>
            <person name="Martin F."/>
            <person name="Silar P."/>
            <person name="Natvig D.O."/>
            <person name="Lalanne C."/>
            <person name="Gautier V."/>
            <person name="Ament-Velasquez S.L."/>
            <person name="Kruys A."/>
            <person name="Hutchinson M.I."/>
            <person name="Powell A.J."/>
            <person name="Barry K."/>
            <person name="Miller A.N."/>
            <person name="Grigoriev I.V."/>
            <person name="Debuchy R."/>
            <person name="Gladieux P."/>
            <person name="Hiltunen Thoren M."/>
            <person name="Johannesson H."/>
        </authorList>
    </citation>
    <scope>NUCLEOTIDE SEQUENCE</scope>
    <source>
        <strain evidence="3">PSN293</strain>
    </source>
</reference>
<evidence type="ECO:0000313" key="3">
    <source>
        <dbReference type="EMBL" id="KAK4216945.1"/>
    </source>
</evidence>
<dbReference type="Proteomes" id="UP001301769">
    <property type="component" value="Unassembled WGS sequence"/>
</dbReference>
<evidence type="ECO:0000256" key="1">
    <source>
        <dbReference type="SAM" id="MobiDB-lite"/>
    </source>
</evidence>
<organism evidence="3 4">
    <name type="scientific">Rhypophila decipiens</name>
    <dbReference type="NCBI Taxonomy" id="261697"/>
    <lineage>
        <taxon>Eukaryota</taxon>
        <taxon>Fungi</taxon>
        <taxon>Dikarya</taxon>
        <taxon>Ascomycota</taxon>
        <taxon>Pezizomycotina</taxon>
        <taxon>Sordariomycetes</taxon>
        <taxon>Sordariomycetidae</taxon>
        <taxon>Sordariales</taxon>
        <taxon>Naviculisporaceae</taxon>
        <taxon>Rhypophila</taxon>
    </lineage>
</organism>
<evidence type="ECO:0000313" key="4">
    <source>
        <dbReference type="Proteomes" id="UP001301769"/>
    </source>
</evidence>
<feature type="chain" id="PRO_5042996662" evidence="2">
    <location>
        <begin position="34"/>
        <end position="240"/>
    </location>
</feature>
<name>A0AAN6YE47_9PEZI</name>
<proteinExistence type="predicted"/>
<reference evidence="3" key="2">
    <citation type="submission" date="2023-05" db="EMBL/GenBank/DDBJ databases">
        <authorList>
            <consortium name="Lawrence Berkeley National Laboratory"/>
            <person name="Steindorff A."/>
            <person name="Hensen N."/>
            <person name="Bonometti L."/>
            <person name="Westerberg I."/>
            <person name="Brannstrom I.O."/>
            <person name="Guillou S."/>
            <person name="Cros-Aarteil S."/>
            <person name="Calhoun S."/>
            <person name="Haridas S."/>
            <person name="Kuo A."/>
            <person name="Mondo S."/>
            <person name="Pangilinan J."/>
            <person name="Riley R."/>
            <person name="Labutti K."/>
            <person name="Andreopoulos B."/>
            <person name="Lipzen A."/>
            <person name="Chen C."/>
            <person name="Yanf M."/>
            <person name="Daum C."/>
            <person name="Ng V."/>
            <person name="Clum A."/>
            <person name="Ohm R."/>
            <person name="Martin F."/>
            <person name="Silar P."/>
            <person name="Natvig D."/>
            <person name="Lalanne C."/>
            <person name="Gautier V."/>
            <person name="Ament-Velasquez S.L."/>
            <person name="Kruys A."/>
            <person name="Hutchinson M.I."/>
            <person name="Powell A.J."/>
            <person name="Barry K."/>
            <person name="Miller A.N."/>
            <person name="Grigoriev I.V."/>
            <person name="Debuchy R."/>
            <person name="Gladieux P."/>
            <person name="Thoren M.H."/>
            <person name="Johannesson H."/>
        </authorList>
    </citation>
    <scope>NUCLEOTIDE SEQUENCE</scope>
    <source>
        <strain evidence="3">PSN293</strain>
    </source>
</reference>
<evidence type="ECO:0000256" key="2">
    <source>
        <dbReference type="SAM" id="SignalP"/>
    </source>
</evidence>
<accession>A0AAN6YE47</accession>
<feature type="region of interest" description="Disordered" evidence="1">
    <location>
        <begin position="198"/>
        <end position="219"/>
    </location>
</feature>
<protein>
    <submittedName>
        <fullName evidence="3">Uncharacterized protein</fullName>
    </submittedName>
</protein>
<gene>
    <name evidence="3" type="ORF">QBC37DRAFT_416074</name>
</gene>
<keyword evidence="2" id="KW-0732">Signal</keyword>
<sequence>MSQTMERASHFLTITLTLLFALILFPLIGSTAATPRTSLDLSRRTGDCAAPSRCGRTSEAMLQCDKVGTDETELLRCICTRDPTWETDVLECALCWEAELPSYELGVALDMANKHICKPGPVEMCEVQCTITWHVLNTCGDISSNQQGCICRYKYLWELWIKPDLGFSCPDCLEGNDETALANQLRAWVDWPCEAMSPGPGSTPDTGQSSPDGPGVKDDAGTVGTAMTLLWALQALGVLV</sequence>
<comment type="caution">
    <text evidence="3">The sequence shown here is derived from an EMBL/GenBank/DDBJ whole genome shotgun (WGS) entry which is preliminary data.</text>
</comment>
<feature type="signal peptide" evidence="2">
    <location>
        <begin position="1"/>
        <end position="33"/>
    </location>
</feature>